<dbReference type="RefSeq" id="WP_022043845.1">
    <property type="nucleotide sequence ID" value="NZ_BAAFKU010000010.1"/>
</dbReference>
<reference evidence="1" key="1">
    <citation type="submission" date="2023-10" db="EMBL/GenBank/DDBJ databases">
        <title>Genome Sequence of the Bacteria from From Gut Wall in Crohn's Disease.</title>
        <authorList>
            <person name="Rodriguez-Palacios A."/>
        </authorList>
    </citation>
    <scope>NUCLEOTIDE SEQUENCE</scope>
    <source>
        <strain evidence="1">CavFT-hAR58</strain>
    </source>
</reference>
<dbReference type="PROSITE" id="PS51257">
    <property type="entry name" value="PROKAR_LIPOPROTEIN"/>
    <property type="match status" value="1"/>
</dbReference>
<proteinExistence type="predicted"/>
<dbReference type="EMBL" id="JAWDES010000006">
    <property type="protein sequence ID" value="MDU0261532.1"/>
    <property type="molecule type" value="Genomic_DNA"/>
</dbReference>
<dbReference type="AlphaFoldDB" id="A0AAE4LNW7"/>
<sequence>MKKILIVLLVPLLFACSKDSSNDPVPYTTKYKVGHEYVQTFYRQGSGTQGEIRLLSIDDRLPYEIFPDDEVFAQIAPTDTSRPDVSESREIKLYQVANLRFKFKATDWSKWQSIYDAKRITDWRWVLGKTEEYTFEGKIYERIIIVSEVQ</sequence>
<protein>
    <recommendedName>
        <fullName evidence="3">Lipoprotein</fullName>
    </recommendedName>
</protein>
<organism evidence="1 2">
    <name type="scientific">Alistipes finegoldii</name>
    <dbReference type="NCBI Taxonomy" id="214856"/>
    <lineage>
        <taxon>Bacteria</taxon>
        <taxon>Pseudomonadati</taxon>
        <taxon>Bacteroidota</taxon>
        <taxon>Bacteroidia</taxon>
        <taxon>Bacteroidales</taxon>
        <taxon>Rikenellaceae</taxon>
        <taxon>Alistipes</taxon>
    </lineage>
</organism>
<dbReference type="Proteomes" id="UP001181347">
    <property type="component" value="Unassembled WGS sequence"/>
</dbReference>
<evidence type="ECO:0008006" key="3">
    <source>
        <dbReference type="Google" id="ProtNLM"/>
    </source>
</evidence>
<comment type="caution">
    <text evidence="1">The sequence shown here is derived from an EMBL/GenBank/DDBJ whole genome shotgun (WGS) entry which is preliminary data.</text>
</comment>
<accession>A0AAE4LNW7</accession>
<name>A0AAE4LNW7_9BACT</name>
<evidence type="ECO:0000313" key="2">
    <source>
        <dbReference type="Proteomes" id="UP001181347"/>
    </source>
</evidence>
<evidence type="ECO:0000313" key="1">
    <source>
        <dbReference type="EMBL" id="MDU0261532.1"/>
    </source>
</evidence>
<gene>
    <name evidence="1" type="ORF">RVH17_15690</name>
</gene>